<reference evidence="3" key="1">
    <citation type="journal article" date="2020" name="Stud. Mycol.">
        <title>101 Dothideomycetes genomes: a test case for predicting lifestyles and emergence of pathogens.</title>
        <authorList>
            <person name="Haridas S."/>
            <person name="Albert R."/>
            <person name="Binder M."/>
            <person name="Bloem J."/>
            <person name="Labutti K."/>
            <person name="Salamov A."/>
            <person name="Andreopoulos B."/>
            <person name="Baker S."/>
            <person name="Barry K."/>
            <person name="Bills G."/>
            <person name="Bluhm B."/>
            <person name="Cannon C."/>
            <person name="Castanera R."/>
            <person name="Culley D."/>
            <person name="Daum C."/>
            <person name="Ezra D."/>
            <person name="Gonzalez J."/>
            <person name="Henrissat B."/>
            <person name="Kuo A."/>
            <person name="Liang C."/>
            <person name="Lipzen A."/>
            <person name="Lutzoni F."/>
            <person name="Magnuson J."/>
            <person name="Mondo S."/>
            <person name="Nolan M."/>
            <person name="Ohm R."/>
            <person name="Pangilinan J."/>
            <person name="Park H.-J."/>
            <person name="Ramirez L."/>
            <person name="Alfaro M."/>
            <person name="Sun H."/>
            <person name="Tritt A."/>
            <person name="Yoshinaga Y."/>
            <person name="Zwiers L.-H."/>
            <person name="Turgeon B."/>
            <person name="Goodwin S."/>
            <person name="Spatafora J."/>
            <person name="Crous P."/>
            <person name="Grigoriev I."/>
        </authorList>
    </citation>
    <scope>NUCLEOTIDE SEQUENCE</scope>
    <source>
        <strain evidence="3">CBS 121167</strain>
    </source>
</reference>
<dbReference type="GeneID" id="54303634"/>
<gene>
    <name evidence="3" type="ORF">K452DRAFT_357540</name>
</gene>
<keyword evidence="4" id="KW-1185">Reference proteome</keyword>
<dbReference type="SUPFAM" id="SSF81383">
    <property type="entry name" value="F-box domain"/>
    <property type="match status" value="1"/>
</dbReference>
<evidence type="ECO:0000259" key="2">
    <source>
        <dbReference type="PROSITE" id="PS50181"/>
    </source>
</evidence>
<dbReference type="OrthoDB" id="3800724at2759"/>
<organism evidence="3 4">
    <name type="scientific">Aplosporella prunicola CBS 121167</name>
    <dbReference type="NCBI Taxonomy" id="1176127"/>
    <lineage>
        <taxon>Eukaryota</taxon>
        <taxon>Fungi</taxon>
        <taxon>Dikarya</taxon>
        <taxon>Ascomycota</taxon>
        <taxon>Pezizomycotina</taxon>
        <taxon>Dothideomycetes</taxon>
        <taxon>Dothideomycetes incertae sedis</taxon>
        <taxon>Botryosphaeriales</taxon>
        <taxon>Aplosporellaceae</taxon>
        <taxon>Aplosporella</taxon>
    </lineage>
</organism>
<accession>A0A6A6BHQ2</accession>
<evidence type="ECO:0000313" key="3">
    <source>
        <dbReference type="EMBL" id="KAF2143138.1"/>
    </source>
</evidence>
<name>A0A6A6BHQ2_9PEZI</name>
<feature type="region of interest" description="Disordered" evidence="1">
    <location>
        <begin position="1"/>
        <end position="25"/>
    </location>
</feature>
<dbReference type="Pfam" id="PF24969">
    <property type="entry name" value="LRR_15"/>
    <property type="match status" value="1"/>
</dbReference>
<dbReference type="RefSeq" id="XP_033398850.1">
    <property type="nucleotide sequence ID" value="XM_033546128.1"/>
</dbReference>
<dbReference type="InterPro" id="IPR056867">
    <property type="entry name" value="LRR_15"/>
</dbReference>
<evidence type="ECO:0000256" key="1">
    <source>
        <dbReference type="SAM" id="MobiDB-lite"/>
    </source>
</evidence>
<feature type="domain" description="F-box" evidence="2">
    <location>
        <begin position="50"/>
        <end position="98"/>
    </location>
</feature>
<dbReference type="Pfam" id="PF00646">
    <property type="entry name" value="F-box"/>
    <property type="match status" value="1"/>
</dbReference>
<dbReference type="InterPro" id="IPR001810">
    <property type="entry name" value="F-box_dom"/>
</dbReference>
<proteinExistence type="predicted"/>
<sequence length="568" mass="64176">MDHSTNLATKRQAESPLPGTAAGSTKRIALSYEQDNKRVALSIEQDNERGPSLNDLPEELLEHIISQMSSWEARGLVRVSRKFRRLAEPHLYSHYIYIANYLGDDNVNYDNEEKDWRSLHHLIRTLIERPDLAAHMHTVETNHIMWKELGLLSEERMKISEWLWTETALDQIDLDETFKTTLFSRLPPVEHESAAVALLLCLLPNVERLSMEASWFDTESLEGGDALTNLVKAVVAQTSQVPLEGGLSDTATTNSRRPLAKLRHVTITNFDSNMSEMSPNLVMALVGIPSVREFRCAWSTDFQGGVVSPHARTSNIEHATFLWCRANMDDYYTFCKVCKALKSLSLVFGSPGYNFETDNNLMTLRRALFLHTESLESLLIDISDKPRSAVLGSLKPLRHLKALSISGQLLTGYRPGLDGPDNSAALMDLLPTSLEVLTINSSVKGDTALEKFLATLAYHGKEVLPNLRQVEMRPRKTFVRWYFHEVIYLHVSAELLDQLRPVFTGWGIRLLGPEGADEDDNFIGGGGDGNEFYSYYPRTKIMENPHQREYTRSAFPPFSQAYPLSSKF</sequence>
<protein>
    <recommendedName>
        <fullName evidence="2">F-box domain-containing protein</fullName>
    </recommendedName>
</protein>
<dbReference type="AlphaFoldDB" id="A0A6A6BHQ2"/>
<evidence type="ECO:0000313" key="4">
    <source>
        <dbReference type="Proteomes" id="UP000799438"/>
    </source>
</evidence>
<dbReference type="InterPro" id="IPR036047">
    <property type="entry name" value="F-box-like_dom_sf"/>
</dbReference>
<dbReference type="EMBL" id="ML995482">
    <property type="protein sequence ID" value="KAF2143138.1"/>
    <property type="molecule type" value="Genomic_DNA"/>
</dbReference>
<dbReference type="Proteomes" id="UP000799438">
    <property type="component" value="Unassembled WGS sequence"/>
</dbReference>
<dbReference type="PROSITE" id="PS50181">
    <property type="entry name" value="FBOX"/>
    <property type="match status" value="1"/>
</dbReference>